<dbReference type="OrthoDB" id="127311at2"/>
<name>B3DZV6_METI4</name>
<sequence length="93" mass="10974">MKRFFFRFVWGILLALNCFPWFLFYSHAQQEGGTSLDPSTARWNFSINIYNLTDNRHLWFPFGNGTVWGRQANTEEIVAGLPFWVQGTVAYRF</sequence>
<dbReference type="AlphaFoldDB" id="B3DZV6"/>
<dbReference type="KEGG" id="min:Minf_2237"/>
<protein>
    <recommendedName>
        <fullName evidence="3">Outer membrane receptor protein, mostly Fe transport</fullName>
    </recommendedName>
</protein>
<reference evidence="1 2" key="1">
    <citation type="journal article" date="2008" name="Biol. Direct">
        <title>Complete genome sequence of the extremely acidophilic methanotroph isolate V4, Methylacidiphilum infernorum, a representative of the bacterial phylum Verrucomicrobia.</title>
        <authorList>
            <person name="Hou S."/>
            <person name="Makarova K.S."/>
            <person name="Saw J.H."/>
            <person name="Senin P."/>
            <person name="Ly B.V."/>
            <person name="Zhou Z."/>
            <person name="Ren Y."/>
            <person name="Wang J."/>
            <person name="Galperin M.Y."/>
            <person name="Omelchenko M.V."/>
            <person name="Wolf Y.I."/>
            <person name="Yutin N."/>
            <person name="Koonin E.V."/>
            <person name="Stott M.B."/>
            <person name="Mountain B.W."/>
            <person name="Crowe M.A."/>
            <person name="Smirnova A.V."/>
            <person name="Dunfield P.F."/>
            <person name="Feng L."/>
            <person name="Wang L."/>
            <person name="Alam M."/>
        </authorList>
    </citation>
    <scope>NUCLEOTIDE SEQUENCE [LARGE SCALE GENOMIC DNA]</scope>
    <source>
        <strain evidence="2">Isolate V4</strain>
    </source>
</reference>
<dbReference type="EMBL" id="CP000975">
    <property type="protein sequence ID" value="ACD84291.1"/>
    <property type="molecule type" value="Genomic_DNA"/>
</dbReference>
<evidence type="ECO:0000313" key="2">
    <source>
        <dbReference type="Proteomes" id="UP000009149"/>
    </source>
</evidence>
<proteinExistence type="predicted"/>
<dbReference type="HOGENOM" id="CLU_2396291_0_0_0"/>
<dbReference type="Proteomes" id="UP000009149">
    <property type="component" value="Chromosome"/>
</dbReference>
<gene>
    <name evidence="1" type="ordered locus">Minf_2237</name>
</gene>
<evidence type="ECO:0000313" key="1">
    <source>
        <dbReference type="EMBL" id="ACD84291.1"/>
    </source>
</evidence>
<evidence type="ECO:0008006" key="3">
    <source>
        <dbReference type="Google" id="ProtNLM"/>
    </source>
</evidence>
<dbReference type="RefSeq" id="WP_012464571.1">
    <property type="nucleotide sequence ID" value="NC_010794.1"/>
</dbReference>
<accession>B3DZV6</accession>
<dbReference type="eggNOG" id="COG4774">
    <property type="taxonomic scope" value="Bacteria"/>
</dbReference>
<organism evidence="1 2">
    <name type="scientific">Methylacidiphilum infernorum (isolate V4)</name>
    <name type="common">Methylokorus infernorum (strain V4)</name>
    <dbReference type="NCBI Taxonomy" id="481448"/>
    <lineage>
        <taxon>Bacteria</taxon>
        <taxon>Pseudomonadati</taxon>
        <taxon>Verrucomicrobiota</taxon>
        <taxon>Methylacidiphilae</taxon>
        <taxon>Methylacidiphilales</taxon>
        <taxon>Methylacidiphilaceae</taxon>
        <taxon>Methylacidiphilum (ex Ratnadevi et al. 2023)</taxon>
    </lineage>
</organism>